<gene>
    <name evidence="1" type="ORF">F5148DRAFT_725498</name>
</gene>
<organism evidence="1 2">
    <name type="scientific">Russula earlei</name>
    <dbReference type="NCBI Taxonomy" id="71964"/>
    <lineage>
        <taxon>Eukaryota</taxon>
        <taxon>Fungi</taxon>
        <taxon>Dikarya</taxon>
        <taxon>Basidiomycota</taxon>
        <taxon>Agaricomycotina</taxon>
        <taxon>Agaricomycetes</taxon>
        <taxon>Russulales</taxon>
        <taxon>Russulaceae</taxon>
        <taxon>Russula</taxon>
    </lineage>
</organism>
<evidence type="ECO:0000313" key="2">
    <source>
        <dbReference type="Proteomes" id="UP001207468"/>
    </source>
</evidence>
<protein>
    <submittedName>
        <fullName evidence="1">Uncharacterized protein</fullName>
    </submittedName>
</protein>
<dbReference type="Proteomes" id="UP001207468">
    <property type="component" value="Unassembled WGS sequence"/>
</dbReference>
<evidence type="ECO:0000313" key="1">
    <source>
        <dbReference type="EMBL" id="KAI9509659.1"/>
    </source>
</evidence>
<reference evidence="1" key="1">
    <citation type="submission" date="2021-03" db="EMBL/GenBank/DDBJ databases">
        <title>Evolutionary priming and transition to the ectomycorrhizal habit in an iconic lineage of mushroom-forming fungi: is preadaptation a requirement?</title>
        <authorList>
            <consortium name="DOE Joint Genome Institute"/>
            <person name="Looney B.P."/>
            <person name="Miyauchi S."/>
            <person name="Morin E."/>
            <person name="Drula E."/>
            <person name="Courty P.E."/>
            <person name="Chicoki N."/>
            <person name="Fauchery L."/>
            <person name="Kohler A."/>
            <person name="Kuo A."/>
            <person name="LaButti K."/>
            <person name="Pangilinan J."/>
            <person name="Lipzen A."/>
            <person name="Riley R."/>
            <person name="Andreopoulos W."/>
            <person name="He G."/>
            <person name="Johnson J."/>
            <person name="Barry K.W."/>
            <person name="Grigoriev I.V."/>
            <person name="Nagy L."/>
            <person name="Hibbett D."/>
            <person name="Henrissat B."/>
            <person name="Matheny P.B."/>
            <person name="Labbe J."/>
            <person name="Martin A.F."/>
        </authorList>
    </citation>
    <scope>NUCLEOTIDE SEQUENCE</scope>
    <source>
        <strain evidence="1">BPL698</strain>
    </source>
</reference>
<accession>A0ACC0UD57</accession>
<name>A0ACC0UD57_9AGAM</name>
<proteinExistence type="predicted"/>
<sequence>MVIDAKLPPEDSAPLTAPPPAYAPLSGDARDPARSAPNYLQQQQQQQYPPSSNQAYSSESPPLPTQWQTAGTGLPSLSQDEWLGRQYRDQLLAQCARGNHVEITSFGLCGIICAILLFPIGLIFLCIDAEKKCSRCGKRLN</sequence>
<dbReference type="EMBL" id="JAGFNK010000059">
    <property type="protein sequence ID" value="KAI9509659.1"/>
    <property type="molecule type" value="Genomic_DNA"/>
</dbReference>
<comment type="caution">
    <text evidence="1">The sequence shown here is derived from an EMBL/GenBank/DDBJ whole genome shotgun (WGS) entry which is preliminary data.</text>
</comment>
<keyword evidence="2" id="KW-1185">Reference proteome</keyword>